<comment type="caution">
    <text evidence="2">The sequence shown here is derived from an EMBL/GenBank/DDBJ whole genome shotgun (WGS) entry which is preliminary data.</text>
</comment>
<protein>
    <submittedName>
        <fullName evidence="2">Uncharacterized protein</fullName>
    </submittedName>
</protein>
<dbReference type="EMBL" id="BGPR01019288">
    <property type="protein sequence ID" value="GBN81505.1"/>
    <property type="molecule type" value="Genomic_DNA"/>
</dbReference>
<evidence type="ECO:0000313" key="3">
    <source>
        <dbReference type="Proteomes" id="UP000499080"/>
    </source>
</evidence>
<feature type="region of interest" description="Disordered" evidence="1">
    <location>
        <begin position="92"/>
        <end position="117"/>
    </location>
</feature>
<reference evidence="2 3" key="1">
    <citation type="journal article" date="2019" name="Sci. Rep.">
        <title>Orb-weaving spider Araneus ventricosus genome elucidates the spidroin gene catalogue.</title>
        <authorList>
            <person name="Kono N."/>
            <person name="Nakamura H."/>
            <person name="Ohtoshi R."/>
            <person name="Moran D.A.P."/>
            <person name="Shinohara A."/>
            <person name="Yoshida Y."/>
            <person name="Fujiwara M."/>
            <person name="Mori M."/>
            <person name="Tomita M."/>
            <person name="Arakawa K."/>
        </authorList>
    </citation>
    <scope>NUCLEOTIDE SEQUENCE [LARGE SCALE GENOMIC DNA]</scope>
</reference>
<accession>A0A4Y2S2M8</accession>
<organism evidence="2 3">
    <name type="scientific">Araneus ventricosus</name>
    <name type="common">Orbweaver spider</name>
    <name type="synonym">Epeira ventricosa</name>
    <dbReference type="NCBI Taxonomy" id="182803"/>
    <lineage>
        <taxon>Eukaryota</taxon>
        <taxon>Metazoa</taxon>
        <taxon>Ecdysozoa</taxon>
        <taxon>Arthropoda</taxon>
        <taxon>Chelicerata</taxon>
        <taxon>Arachnida</taxon>
        <taxon>Araneae</taxon>
        <taxon>Araneomorphae</taxon>
        <taxon>Entelegynae</taxon>
        <taxon>Araneoidea</taxon>
        <taxon>Araneidae</taxon>
        <taxon>Araneus</taxon>
    </lineage>
</organism>
<keyword evidence="3" id="KW-1185">Reference proteome</keyword>
<dbReference type="Proteomes" id="UP000499080">
    <property type="component" value="Unassembled WGS sequence"/>
</dbReference>
<sequence length="152" mass="17527">MMLNNFVIDFFPVYRTAFEIRTLTPNFAARWRLEGESAGHFSDDEGGKKHVSEESVKELEKIIKENQAKWHKEYGLDDDSYSEMDFADNQTPISFDTSFNPDNNTNQTAEASKTADEAMKEDNDVTFFSPVEESVTPIIEDEFKTQGKRRHN</sequence>
<gene>
    <name evidence="2" type="ORF">AVEN_39291_1</name>
</gene>
<name>A0A4Y2S2M8_ARAVE</name>
<proteinExistence type="predicted"/>
<evidence type="ECO:0000313" key="2">
    <source>
        <dbReference type="EMBL" id="GBN81505.1"/>
    </source>
</evidence>
<evidence type="ECO:0000256" key="1">
    <source>
        <dbReference type="SAM" id="MobiDB-lite"/>
    </source>
</evidence>
<dbReference type="AlphaFoldDB" id="A0A4Y2S2M8"/>
<feature type="compositionally biased region" description="Polar residues" evidence="1">
    <location>
        <begin position="92"/>
        <end position="111"/>
    </location>
</feature>